<name>A0A3Q2QWJ9_FUNHE</name>
<dbReference type="SMART" id="SM00220">
    <property type="entry name" value="S_TKc"/>
    <property type="match status" value="1"/>
</dbReference>
<evidence type="ECO:0000256" key="5">
    <source>
        <dbReference type="ARBA" id="ARBA00022840"/>
    </source>
</evidence>
<dbReference type="AlphaFoldDB" id="A0A3Q2QWJ9"/>
<evidence type="ECO:0000256" key="3">
    <source>
        <dbReference type="ARBA" id="ARBA00022741"/>
    </source>
</evidence>
<dbReference type="PROSITE" id="PS00108">
    <property type="entry name" value="PROTEIN_KINASE_ST"/>
    <property type="match status" value="1"/>
</dbReference>
<dbReference type="Proteomes" id="UP000265000">
    <property type="component" value="Unplaced"/>
</dbReference>
<feature type="region of interest" description="Disordered" evidence="6">
    <location>
        <begin position="579"/>
        <end position="598"/>
    </location>
</feature>
<dbReference type="GeneTree" id="ENSGT00940000164472"/>
<keyword evidence="5" id="KW-0067">ATP-binding</keyword>
<dbReference type="GO" id="GO:0005524">
    <property type="term" value="F:ATP binding"/>
    <property type="evidence" value="ECO:0007669"/>
    <property type="project" value="UniProtKB-KW"/>
</dbReference>
<keyword evidence="2" id="KW-0808">Transferase</keyword>
<dbReference type="STRING" id="8078.ENSFHEP00000031567"/>
<reference evidence="8" key="2">
    <citation type="submission" date="2025-09" db="UniProtKB">
        <authorList>
            <consortium name="Ensembl"/>
        </authorList>
    </citation>
    <scope>IDENTIFICATION</scope>
</reference>
<dbReference type="Gene3D" id="3.30.200.20">
    <property type="entry name" value="Phosphorylase Kinase, domain 1"/>
    <property type="match status" value="1"/>
</dbReference>
<dbReference type="PANTHER" id="PTHR24058">
    <property type="entry name" value="DUAL SPECIFICITY PROTEIN KINASE"/>
    <property type="match status" value="1"/>
</dbReference>
<keyword evidence="9" id="KW-1185">Reference proteome</keyword>
<dbReference type="GO" id="GO:0005737">
    <property type="term" value="C:cytoplasm"/>
    <property type="evidence" value="ECO:0007669"/>
    <property type="project" value="TreeGrafter"/>
</dbReference>
<evidence type="ECO:0000259" key="7">
    <source>
        <dbReference type="PROSITE" id="PS50011"/>
    </source>
</evidence>
<dbReference type="GO" id="GO:0046332">
    <property type="term" value="F:SMAD binding"/>
    <property type="evidence" value="ECO:0007669"/>
    <property type="project" value="TreeGrafter"/>
</dbReference>
<dbReference type="InterPro" id="IPR008271">
    <property type="entry name" value="Ser/Thr_kinase_AS"/>
</dbReference>
<feature type="domain" description="Protein kinase" evidence="7">
    <location>
        <begin position="5"/>
        <end position="281"/>
    </location>
</feature>
<dbReference type="GO" id="GO:0003714">
    <property type="term" value="F:transcription corepressor activity"/>
    <property type="evidence" value="ECO:0007669"/>
    <property type="project" value="TreeGrafter"/>
</dbReference>
<organism evidence="8 9">
    <name type="scientific">Fundulus heteroclitus</name>
    <name type="common">Killifish</name>
    <name type="synonym">Mummichog</name>
    <dbReference type="NCBI Taxonomy" id="8078"/>
    <lineage>
        <taxon>Eukaryota</taxon>
        <taxon>Metazoa</taxon>
        <taxon>Chordata</taxon>
        <taxon>Craniata</taxon>
        <taxon>Vertebrata</taxon>
        <taxon>Euteleostomi</taxon>
        <taxon>Actinopterygii</taxon>
        <taxon>Neopterygii</taxon>
        <taxon>Teleostei</taxon>
        <taxon>Neoteleostei</taxon>
        <taxon>Acanthomorphata</taxon>
        <taxon>Ovalentaria</taxon>
        <taxon>Atherinomorphae</taxon>
        <taxon>Cyprinodontiformes</taxon>
        <taxon>Fundulidae</taxon>
        <taxon>Fundulus</taxon>
    </lineage>
</organism>
<evidence type="ECO:0000256" key="1">
    <source>
        <dbReference type="ARBA" id="ARBA00022527"/>
    </source>
</evidence>
<dbReference type="SUPFAM" id="SSF56112">
    <property type="entry name" value="Protein kinase-like (PK-like)"/>
    <property type="match status" value="1"/>
</dbReference>
<feature type="compositionally biased region" description="Low complexity" evidence="6">
    <location>
        <begin position="502"/>
        <end position="516"/>
    </location>
</feature>
<evidence type="ECO:0000313" key="8">
    <source>
        <dbReference type="Ensembl" id="ENSFHEP00000031567.1"/>
    </source>
</evidence>
<dbReference type="GO" id="GO:0016605">
    <property type="term" value="C:PML body"/>
    <property type="evidence" value="ECO:0007669"/>
    <property type="project" value="TreeGrafter"/>
</dbReference>
<feature type="compositionally biased region" description="Polar residues" evidence="6">
    <location>
        <begin position="311"/>
        <end position="324"/>
    </location>
</feature>
<dbReference type="GO" id="GO:0042771">
    <property type="term" value="P:intrinsic apoptotic signaling pathway in response to DNA damage by p53 class mediator"/>
    <property type="evidence" value="ECO:0007669"/>
    <property type="project" value="TreeGrafter"/>
</dbReference>
<dbReference type="PANTHER" id="PTHR24058:SF53">
    <property type="entry name" value="HOMEODOMAIN-INTERACTING PROTEIN KINASE 2"/>
    <property type="match status" value="1"/>
</dbReference>
<dbReference type="GO" id="GO:0007224">
    <property type="term" value="P:smoothened signaling pathway"/>
    <property type="evidence" value="ECO:0007669"/>
    <property type="project" value="TreeGrafter"/>
</dbReference>
<evidence type="ECO:0000256" key="6">
    <source>
        <dbReference type="SAM" id="MobiDB-lite"/>
    </source>
</evidence>
<dbReference type="InterPro" id="IPR000719">
    <property type="entry name" value="Prot_kinase_dom"/>
</dbReference>
<feature type="compositionally biased region" description="Polar residues" evidence="6">
    <location>
        <begin position="478"/>
        <end position="501"/>
    </location>
</feature>
<dbReference type="InterPro" id="IPR050494">
    <property type="entry name" value="Ser_Thr_dual-spec_kinase"/>
</dbReference>
<evidence type="ECO:0000256" key="4">
    <source>
        <dbReference type="ARBA" id="ARBA00022777"/>
    </source>
</evidence>
<reference evidence="8" key="1">
    <citation type="submission" date="2025-08" db="UniProtKB">
        <authorList>
            <consortium name="Ensembl"/>
        </authorList>
    </citation>
    <scope>IDENTIFICATION</scope>
</reference>
<protein>
    <recommendedName>
        <fullName evidence="7">Protein kinase domain-containing protein</fullName>
    </recommendedName>
</protein>
<dbReference type="Ensembl" id="ENSFHET00000024294.1">
    <property type="protein sequence ID" value="ENSFHEP00000031567.1"/>
    <property type="gene ID" value="ENSFHEG00000017551.1"/>
</dbReference>
<dbReference type="GO" id="GO:0003713">
    <property type="term" value="F:transcription coactivator activity"/>
    <property type="evidence" value="ECO:0007669"/>
    <property type="project" value="TreeGrafter"/>
</dbReference>
<sequence>MEHKYVVEELLARGGYGQVVQARKMSTDAIVAIKVVRRDQYASGENEVKILKAIREYTGDKSTIVRLLEHFDHENQFCLAFEMLDMSLFDFIKMKYFSPLEVNEIRVIAQQMLVALNALKRMSVMHRDVKCDNIMLVNHTLLPLRVKLIDFGLSIRTYNMMNLKFKQPLSYRSPDVILNFSQNEAIDMWGLGCVLAFLFLGRHLFPARSEYETLSIMVTLLGQPDDLTLSYGFSTNIFFKCVREYCKDADLLCFINLLKQMLDMNPSRRITPNKALNHDFITMKHLCGGTDNPYVTASHRMMERCHETEPQVENTPSGSSQSAEESLHSDTNKADSSAQTPYSDGHQDSAKAPVGKAKIRTATTPNLPAPVQAKERKHAPLTKSAGVSRNTVPVKPGCRSEDRGIQKTGPSASTSRRTTVPSAAVGKKESFRTVKPKASTASKPPCVGGFCGTESSSSVSSTPINYFSGPCSNRNTCESSDGSNVITSSSSTKFCDQKQAQSESSTRTSRDSTAAAKGCPKNMPQRDPKKKTPASVLKTPASVFKTPASVLKTPASKDSDTKQRKKTVKFLPAITIIPDNTPTSPDVDSVADCTDNKDRKTNNKCKVVKFHPIATVINKQP</sequence>
<dbReference type="Gene3D" id="1.10.510.10">
    <property type="entry name" value="Transferase(Phosphotransferase) domain 1"/>
    <property type="match status" value="1"/>
</dbReference>
<dbReference type="PROSITE" id="PS50011">
    <property type="entry name" value="PROTEIN_KINASE_DOM"/>
    <property type="match status" value="1"/>
</dbReference>
<evidence type="ECO:0000313" key="9">
    <source>
        <dbReference type="Proteomes" id="UP000265000"/>
    </source>
</evidence>
<accession>A0A3Q2QWJ9</accession>
<keyword evidence="3" id="KW-0547">Nucleotide-binding</keyword>
<keyword evidence="1" id="KW-0723">Serine/threonine-protein kinase</keyword>
<evidence type="ECO:0000256" key="2">
    <source>
        <dbReference type="ARBA" id="ARBA00022679"/>
    </source>
</evidence>
<feature type="region of interest" description="Disordered" evidence="6">
    <location>
        <begin position="304"/>
        <end position="443"/>
    </location>
</feature>
<dbReference type="GO" id="GO:0004674">
    <property type="term" value="F:protein serine/threonine kinase activity"/>
    <property type="evidence" value="ECO:0007669"/>
    <property type="project" value="UniProtKB-KW"/>
</dbReference>
<keyword evidence="4" id="KW-0418">Kinase</keyword>
<dbReference type="Pfam" id="PF00069">
    <property type="entry name" value="Pkinase"/>
    <property type="match status" value="1"/>
</dbReference>
<feature type="region of interest" description="Disordered" evidence="6">
    <location>
        <begin position="478"/>
        <end position="541"/>
    </location>
</feature>
<feature type="compositionally biased region" description="Polar residues" evidence="6">
    <location>
        <begin position="408"/>
        <end position="421"/>
    </location>
</feature>
<dbReference type="GO" id="GO:0004713">
    <property type="term" value="F:protein tyrosine kinase activity"/>
    <property type="evidence" value="ECO:0007669"/>
    <property type="project" value="TreeGrafter"/>
</dbReference>
<dbReference type="GO" id="GO:0045944">
    <property type="term" value="P:positive regulation of transcription by RNA polymerase II"/>
    <property type="evidence" value="ECO:0007669"/>
    <property type="project" value="TreeGrafter"/>
</dbReference>
<proteinExistence type="predicted"/>
<dbReference type="InterPro" id="IPR011009">
    <property type="entry name" value="Kinase-like_dom_sf"/>
</dbReference>